<dbReference type="EMBL" id="FWFP01000018">
    <property type="protein sequence ID" value="SLN76263.1"/>
    <property type="molecule type" value="Genomic_DNA"/>
</dbReference>
<dbReference type="Pfam" id="PF06742">
    <property type="entry name" value="DUF1214"/>
    <property type="match status" value="1"/>
</dbReference>
<proteinExistence type="predicted"/>
<feature type="signal peptide" evidence="1">
    <location>
        <begin position="1"/>
        <end position="26"/>
    </location>
</feature>
<feature type="domain" description="DUF1254" evidence="3">
    <location>
        <begin position="66"/>
        <end position="177"/>
    </location>
</feature>
<organism evidence="4 5">
    <name type="scientific">Ruegeria meonggei</name>
    <dbReference type="NCBI Taxonomy" id="1446476"/>
    <lineage>
        <taxon>Bacteria</taxon>
        <taxon>Pseudomonadati</taxon>
        <taxon>Pseudomonadota</taxon>
        <taxon>Alphaproteobacteria</taxon>
        <taxon>Rhodobacterales</taxon>
        <taxon>Roseobacteraceae</taxon>
        <taxon>Ruegeria</taxon>
    </lineage>
</organism>
<accession>A0A1X7AD42</accession>
<dbReference type="InterPro" id="IPR037049">
    <property type="entry name" value="DUF1214_C_sf"/>
</dbReference>
<dbReference type="Pfam" id="PF06863">
    <property type="entry name" value="DUF1254"/>
    <property type="match status" value="1"/>
</dbReference>
<dbReference type="InterPro" id="IPR010679">
    <property type="entry name" value="DUF1254"/>
</dbReference>
<sequence>MINHTHKRWKLAALAAALGSSATAQSFDTTVDALAETYEVPVTISNFVRAATDNELKTYDRLAGGVNQFFHFKEPTPIDNQPTIRMNRDTLYSVAVIDISKGATLTLPDVGDRYMTTMVVNQNHFINEVFDGGGVFQLDMDTFDTPYVLVFMRILVDAESPEDIAAVNTIQNGFTIEAASATPFEMPNYDTESFAAVRQAAIELGRFATDSVRTFGTADHVDPLRHFLGTAVGFGGLPEEEAFYLNIEPGLPLGEYSIQVPADVPVNAFWSVSLYNADGFFELNSLDAYVINSVSGTRNDDGSVTVHFGGCDDGRANCLPIMDGWNYAVRLYQPGPDVIDGNWAFPTVQPVN</sequence>
<gene>
    <name evidence="4" type="ORF">RUM8411_04366</name>
</gene>
<dbReference type="Proteomes" id="UP000193778">
    <property type="component" value="Unassembled WGS sequence"/>
</dbReference>
<feature type="chain" id="PRO_5012778553" description="DUF1214 domain-containing protein" evidence="1">
    <location>
        <begin position="27"/>
        <end position="352"/>
    </location>
</feature>
<protein>
    <recommendedName>
        <fullName evidence="6">DUF1214 domain-containing protein</fullName>
    </recommendedName>
</protein>
<keyword evidence="1" id="KW-0732">Signal</keyword>
<feature type="domain" description="DUF1214" evidence="2">
    <location>
        <begin position="255"/>
        <end position="335"/>
    </location>
</feature>
<dbReference type="SUPFAM" id="SSF160935">
    <property type="entry name" value="VPA0735-like"/>
    <property type="match status" value="1"/>
</dbReference>
<dbReference type="RefSeq" id="WP_085824796.1">
    <property type="nucleotide sequence ID" value="NZ_FWFP01000018.1"/>
</dbReference>
<dbReference type="AlphaFoldDB" id="A0A1X7AD42"/>
<evidence type="ECO:0000259" key="2">
    <source>
        <dbReference type="Pfam" id="PF06742"/>
    </source>
</evidence>
<evidence type="ECO:0008006" key="6">
    <source>
        <dbReference type="Google" id="ProtNLM"/>
    </source>
</evidence>
<evidence type="ECO:0000259" key="3">
    <source>
        <dbReference type="Pfam" id="PF06863"/>
    </source>
</evidence>
<dbReference type="OrthoDB" id="9777345at2"/>
<reference evidence="5" key="1">
    <citation type="submission" date="2017-03" db="EMBL/GenBank/DDBJ databases">
        <authorList>
            <person name="Rodrigo-Torres L."/>
            <person name="Arahal R.D."/>
            <person name="Lucena T."/>
        </authorList>
    </citation>
    <scope>NUCLEOTIDE SEQUENCE [LARGE SCALE GENOMIC DNA]</scope>
    <source>
        <strain evidence="5">CECT 8411</strain>
    </source>
</reference>
<evidence type="ECO:0000313" key="4">
    <source>
        <dbReference type="EMBL" id="SLN76263.1"/>
    </source>
</evidence>
<dbReference type="PANTHER" id="PTHR36509:SF2">
    <property type="entry name" value="BLL3101 PROTEIN"/>
    <property type="match status" value="1"/>
</dbReference>
<name>A0A1X7AD42_9RHOB</name>
<evidence type="ECO:0000313" key="5">
    <source>
        <dbReference type="Proteomes" id="UP000193778"/>
    </source>
</evidence>
<keyword evidence="5" id="KW-1185">Reference proteome</keyword>
<dbReference type="InterPro" id="IPR010621">
    <property type="entry name" value="DUF1214"/>
</dbReference>
<dbReference type="PANTHER" id="PTHR36509">
    <property type="entry name" value="BLL3101 PROTEIN"/>
    <property type="match status" value="1"/>
</dbReference>
<dbReference type="Gene3D" id="2.60.120.600">
    <property type="entry name" value="Domain of unknown function DUF1214, C-terminal domain"/>
    <property type="match status" value="1"/>
</dbReference>
<evidence type="ECO:0000256" key="1">
    <source>
        <dbReference type="SAM" id="SignalP"/>
    </source>
</evidence>